<evidence type="ECO:0008006" key="3">
    <source>
        <dbReference type="Google" id="ProtNLM"/>
    </source>
</evidence>
<protein>
    <recommendedName>
        <fullName evidence="3">Acetolactate synthase</fullName>
    </recommendedName>
</protein>
<reference evidence="1" key="1">
    <citation type="journal article" date="2014" name="Int. J. Syst. Evol. Microbiol.">
        <title>Complete genome sequence of Corynebacterium casei LMG S-19264T (=DSM 44701T), isolated from a smear-ripened cheese.</title>
        <authorList>
            <consortium name="US DOE Joint Genome Institute (JGI-PGF)"/>
            <person name="Walter F."/>
            <person name="Albersmeier A."/>
            <person name="Kalinowski J."/>
            <person name="Ruckert C."/>
        </authorList>
    </citation>
    <scope>NUCLEOTIDE SEQUENCE</scope>
    <source>
        <strain evidence="1">CGMCC 1.7081</strain>
    </source>
</reference>
<dbReference type="RefSeq" id="WP_229861821.1">
    <property type="nucleotide sequence ID" value="NZ_BNAP01000025.1"/>
</dbReference>
<keyword evidence="2" id="KW-1185">Reference proteome</keyword>
<evidence type="ECO:0000313" key="1">
    <source>
        <dbReference type="EMBL" id="GHG99864.1"/>
    </source>
</evidence>
<dbReference type="Pfam" id="PF20107">
    <property type="entry name" value="DUF6497"/>
    <property type="match status" value="1"/>
</dbReference>
<reference evidence="1" key="2">
    <citation type="submission" date="2020-09" db="EMBL/GenBank/DDBJ databases">
        <authorList>
            <person name="Sun Q."/>
            <person name="Zhou Y."/>
        </authorList>
    </citation>
    <scope>NUCLEOTIDE SEQUENCE</scope>
    <source>
        <strain evidence="1">CGMCC 1.7081</strain>
    </source>
</reference>
<dbReference type="AlphaFoldDB" id="A0A8J3H8D2"/>
<organism evidence="1 2">
    <name type="scientific">Pseudodonghicola xiamenensis</name>
    <dbReference type="NCBI Taxonomy" id="337702"/>
    <lineage>
        <taxon>Bacteria</taxon>
        <taxon>Pseudomonadati</taxon>
        <taxon>Pseudomonadota</taxon>
        <taxon>Alphaproteobacteria</taxon>
        <taxon>Rhodobacterales</taxon>
        <taxon>Paracoccaceae</taxon>
        <taxon>Pseudodonghicola</taxon>
    </lineage>
</organism>
<evidence type="ECO:0000313" key="2">
    <source>
        <dbReference type="Proteomes" id="UP000611500"/>
    </source>
</evidence>
<dbReference type="InterPro" id="IPR045467">
    <property type="entry name" value="DUF6497"/>
</dbReference>
<gene>
    <name evidence="1" type="ORF">GCM10010961_36020</name>
</gene>
<name>A0A8J3H8D2_9RHOB</name>
<comment type="caution">
    <text evidence="1">The sequence shown here is derived from an EMBL/GenBank/DDBJ whole genome shotgun (WGS) entry which is preliminary data.</text>
</comment>
<dbReference type="EMBL" id="BNAP01000025">
    <property type="protein sequence ID" value="GHG99864.1"/>
    <property type="molecule type" value="Genomic_DNA"/>
</dbReference>
<dbReference type="Proteomes" id="UP000611500">
    <property type="component" value="Unassembled WGS sequence"/>
</dbReference>
<sequence>MFAVASLAAAAPAAVQVAVPSGRQIALQEVLLDDTPGALWARFRFLAPDLAAAPARAGEDLDVLCREVALPYLSSHDLSPARVVVSLADRAVPFGESDPEATQVFEAYRLEKTGCVWEGF</sequence>
<accession>A0A8J3H8D2</accession>
<proteinExistence type="predicted"/>